<dbReference type="OrthoDB" id="5975729at2759"/>
<organism evidence="3 4">
    <name type="scientific">Pocillopora damicornis</name>
    <name type="common">Cauliflower coral</name>
    <name type="synonym">Millepora damicornis</name>
    <dbReference type="NCBI Taxonomy" id="46731"/>
    <lineage>
        <taxon>Eukaryota</taxon>
        <taxon>Metazoa</taxon>
        <taxon>Cnidaria</taxon>
        <taxon>Anthozoa</taxon>
        <taxon>Hexacorallia</taxon>
        <taxon>Scleractinia</taxon>
        <taxon>Astrocoeniina</taxon>
        <taxon>Pocilloporidae</taxon>
        <taxon>Pocillopora</taxon>
    </lineage>
</organism>
<name>A0A3M6U875_POCDA</name>
<gene>
    <name evidence="3" type="ORF">pdam_00002968</name>
</gene>
<keyword evidence="2" id="KW-0732">Signal</keyword>
<accession>A0A3M6U875</accession>
<feature type="chain" id="PRO_5018000661" evidence="2">
    <location>
        <begin position="26"/>
        <end position="290"/>
    </location>
</feature>
<evidence type="ECO:0000256" key="2">
    <source>
        <dbReference type="SAM" id="SignalP"/>
    </source>
</evidence>
<reference evidence="3 4" key="1">
    <citation type="journal article" date="2018" name="Sci. Rep.">
        <title>Comparative analysis of the Pocillopora damicornis genome highlights role of immune system in coral evolution.</title>
        <authorList>
            <person name="Cunning R."/>
            <person name="Bay R.A."/>
            <person name="Gillette P."/>
            <person name="Baker A.C."/>
            <person name="Traylor-Knowles N."/>
        </authorList>
    </citation>
    <scope>NUCLEOTIDE SEQUENCE [LARGE SCALE GENOMIC DNA]</scope>
    <source>
        <strain evidence="3">RSMAS</strain>
        <tissue evidence="3">Whole animal</tissue>
    </source>
</reference>
<feature type="signal peptide" evidence="2">
    <location>
        <begin position="1"/>
        <end position="25"/>
    </location>
</feature>
<evidence type="ECO:0000313" key="4">
    <source>
        <dbReference type="Proteomes" id="UP000275408"/>
    </source>
</evidence>
<feature type="region of interest" description="Disordered" evidence="1">
    <location>
        <begin position="160"/>
        <end position="195"/>
    </location>
</feature>
<dbReference type="EMBL" id="RCHS01002083">
    <property type="protein sequence ID" value="RMX49658.1"/>
    <property type="molecule type" value="Genomic_DNA"/>
</dbReference>
<sequence>MALWRAIVTLSFVLLLLFLISSVESKRKGSKGRKDDHKQVTLQELCRKSGQNSRKNILELQAFVDLSKAFACLKVETCSRIPVCFVEDTPDLKQESLNDCTVWSLLLHGLQTKRRIEPVRESYAQTRRNNAHVKPHTDNTWDEAVSSLCHGANVYRFIPGDTVEEGGTGKNGTTKNSSSTDTGTLKPKTSHRNTTLRTIGRPRKRRQGGALLGSLLRRQMKKIKRQNANSNSSCGILDGCTRICVGQNEKFTHVSDCTQFKIKCTSKRLFRSRSRTGRGKDKRKNPRRNN</sequence>
<comment type="caution">
    <text evidence="3">The sequence shown here is derived from an EMBL/GenBank/DDBJ whole genome shotgun (WGS) entry which is preliminary data.</text>
</comment>
<evidence type="ECO:0000313" key="3">
    <source>
        <dbReference type="EMBL" id="RMX49658.1"/>
    </source>
</evidence>
<protein>
    <submittedName>
        <fullName evidence="3">Uncharacterized protein</fullName>
    </submittedName>
</protein>
<proteinExistence type="predicted"/>
<dbReference type="AlphaFoldDB" id="A0A3M6U875"/>
<dbReference type="Proteomes" id="UP000275408">
    <property type="component" value="Unassembled WGS sequence"/>
</dbReference>
<feature type="region of interest" description="Disordered" evidence="1">
    <location>
        <begin position="271"/>
        <end position="290"/>
    </location>
</feature>
<evidence type="ECO:0000256" key="1">
    <source>
        <dbReference type="SAM" id="MobiDB-lite"/>
    </source>
</evidence>
<keyword evidence="4" id="KW-1185">Reference proteome</keyword>
<feature type="compositionally biased region" description="Low complexity" evidence="1">
    <location>
        <begin position="171"/>
        <end position="184"/>
    </location>
</feature>